<dbReference type="RefSeq" id="WP_108782642.1">
    <property type="nucleotide sequence ID" value="NZ_OMKW01000003.1"/>
</dbReference>
<feature type="region of interest" description="Disordered" evidence="1">
    <location>
        <begin position="24"/>
        <end position="49"/>
    </location>
</feature>
<protein>
    <submittedName>
        <fullName evidence="2">Uncharacterized protein</fullName>
    </submittedName>
</protein>
<accession>A0A2R8ACU7</accession>
<dbReference type="AlphaFoldDB" id="A0A2R8ACU7"/>
<gene>
    <name evidence="2" type="ORF">POI8812_02231</name>
</gene>
<evidence type="ECO:0000313" key="3">
    <source>
        <dbReference type="Proteomes" id="UP000244932"/>
    </source>
</evidence>
<proteinExistence type="predicted"/>
<dbReference type="OrthoDB" id="7876991at2"/>
<dbReference type="EMBL" id="OMKW01000003">
    <property type="protein sequence ID" value="SPF29905.1"/>
    <property type="molecule type" value="Genomic_DNA"/>
</dbReference>
<organism evidence="2 3">
    <name type="scientific">Pontivivens insulae</name>
    <dbReference type="NCBI Taxonomy" id="1639689"/>
    <lineage>
        <taxon>Bacteria</taxon>
        <taxon>Pseudomonadati</taxon>
        <taxon>Pseudomonadota</taxon>
        <taxon>Alphaproteobacteria</taxon>
        <taxon>Rhodobacterales</taxon>
        <taxon>Paracoccaceae</taxon>
        <taxon>Pontivivens</taxon>
    </lineage>
</organism>
<reference evidence="2 3" key="1">
    <citation type="submission" date="2018-03" db="EMBL/GenBank/DDBJ databases">
        <authorList>
            <person name="Keele B.F."/>
        </authorList>
    </citation>
    <scope>NUCLEOTIDE SEQUENCE [LARGE SCALE GENOMIC DNA]</scope>
    <source>
        <strain evidence="2 3">CeCT 8812</strain>
    </source>
</reference>
<sequence>MNLNSIVNMVMRRLVNQGINSAMRKGTDMMSQRGQAGPQRDPLAEREEALARRERELALEQRERELAAREAQLRNDRDA</sequence>
<evidence type="ECO:0000256" key="1">
    <source>
        <dbReference type="SAM" id="MobiDB-lite"/>
    </source>
</evidence>
<name>A0A2R8ACU7_9RHOB</name>
<keyword evidence="3" id="KW-1185">Reference proteome</keyword>
<dbReference type="Proteomes" id="UP000244932">
    <property type="component" value="Unassembled WGS sequence"/>
</dbReference>
<evidence type="ECO:0000313" key="2">
    <source>
        <dbReference type="EMBL" id="SPF29905.1"/>
    </source>
</evidence>